<name>A0A6C0KIC6_9ZZZZ</name>
<reference evidence="2" key="1">
    <citation type="journal article" date="2020" name="Nature">
        <title>Giant virus diversity and host interactions through global metagenomics.</title>
        <authorList>
            <person name="Schulz F."/>
            <person name="Roux S."/>
            <person name="Paez-Espino D."/>
            <person name="Jungbluth S."/>
            <person name="Walsh D.A."/>
            <person name="Denef V.J."/>
            <person name="McMahon K.D."/>
            <person name="Konstantinidis K.T."/>
            <person name="Eloe-Fadrosh E.A."/>
            <person name="Kyrpides N.C."/>
            <person name="Woyke T."/>
        </authorList>
    </citation>
    <scope>NUCLEOTIDE SEQUENCE</scope>
    <source>
        <strain evidence="2">GVMAG-S-3300012919-55</strain>
    </source>
</reference>
<dbReference type="AlphaFoldDB" id="A0A6C0KIC6"/>
<protein>
    <submittedName>
        <fullName evidence="2">Uncharacterized protein</fullName>
    </submittedName>
</protein>
<evidence type="ECO:0000256" key="1">
    <source>
        <dbReference type="SAM" id="Phobius"/>
    </source>
</evidence>
<dbReference type="EMBL" id="MN740917">
    <property type="protein sequence ID" value="QHU17762.1"/>
    <property type="molecule type" value="Genomic_DNA"/>
</dbReference>
<evidence type="ECO:0000313" key="2">
    <source>
        <dbReference type="EMBL" id="QHU17762.1"/>
    </source>
</evidence>
<accession>A0A6C0KIC6</accession>
<keyword evidence="1" id="KW-0812">Transmembrane</keyword>
<proteinExistence type="predicted"/>
<organism evidence="2">
    <name type="scientific">viral metagenome</name>
    <dbReference type="NCBI Taxonomy" id="1070528"/>
    <lineage>
        <taxon>unclassified sequences</taxon>
        <taxon>metagenomes</taxon>
        <taxon>organismal metagenomes</taxon>
    </lineage>
</organism>
<feature type="transmembrane region" description="Helical" evidence="1">
    <location>
        <begin position="197"/>
        <end position="219"/>
    </location>
</feature>
<feature type="transmembrane region" description="Helical" evidence="1">
    <location>
        <begin position="171"/>
        <end position="191"/>
    </location>
</feature>
<keyword evidence="1" id="KW-1133">Transmembrane helix</keyword>
<keyword evidence="1" id="KW-0472">Membrane</keyword>
<sequence length="276" mass="32205">MDFTNNYLNYSKTSNTNDVVTNYNSSFEQTYDDSSFNELYDNMNDMNTKVRDFVSHRSNTNPIGDSGFDGAMMDSYKANMLYLNEKNMNEIQYMKQTSNRIKNLKNASNNNKLINQIINGNPNTQYKIHSKGEMEILDDEIQQIREKNETNNRHVKINEYYKKKREHQIRYFKICSIILGLLFFFGLSYKAGAIHEALFMGIMGLGITILIAYTIYTCIDMYFRDKIIYDEYAFFGSSFFGRKVPGTMDNTIPLRSQDDLVSEKCYISNFTTNEDS</sequence>